<proteinExistence type="predicted"/>
<protein>
    <submittedName>
        <fullName evidence="1">Uncharacterized protein</fullName>
    </submittedName>
</protein>
<comment type="caution">
    <text evidence="1">The sequence shown here is derived from an EMBL/GenBank/DDBJ whole genome shotgun (WGS) entry which is preliminary data.</text>
</comment>
<reference evidence="1" key="1">
    <citation type="journal article" date="2014" name="Front. Microbiol.">
        <title>High frequency of phylogenetically diverse reductive dehalogenase-homologous genes in deep subseafloor sedimentary metagenomes.</title>
        <authorList>
            <person name="Kawai M."/>
            <person name="Futagami T."/>
            <person name="Toyoda A."/>
            <person name="Takaki Y."/>
            <person name="Nishi S."/>
            <person name="Hori S."/>
            <person name="Arai W."/>
            <person name="Tsubouchi T."/>
            <person name="Morono Y."/>
            <person name="Uchiyama I."/>
            <person name="Ito T."/>
            <person name="Fujiyama A."/>
            <person name="Inagaki F."/>
            <person name="Takami H."/>
        </authorList>
    </citation>
    <scope>NUCLEOTIDE SEQUENCE</scope>
    <source>
        <strain evidence="1">Expedition CK06-06</strain>
    </source>
</reference>
<dbReference type="EMBL" id="BARW01042875">
    <property type="protein sequence ID" value="GAJ16737.1"/>
    <property type="molecule type" value="Genomic_DNA"/>
</dbReference>
<feature type="non-terminal residue" evidence="1">
    <location>
        <position position="1"/>
    </location>
</feature>
<sequence length="38" mass="4672">FMDQDKFNIAGPEFEWECRKCTKKIKEICMKKRIQNFS</sequence>
<evidence type="ECO:0000313" key="1">
    <source>
        <dbReference type="EMBL" id="GAJ16737.1"/>
    </source>
</evidence>
<organism evidence="1">
    <name type="scientific">marine sediment metagenome</name>
    <dbReference type="NCBI Taxonomy" id="412755"/>
    <lineage>
        <taxon>unclassified sequences</taxon>
        <taxon>metagenomes</taxon>
        <taxon>ecological metagenomes</taxon>
    </lineage>
</organism>
<gene>
    <name evidence="1" type="ORF">S12H4_63232</name>
</gene>
<name>X1VFH2_9ZZZZ</name>
<dbReference type="AlphaFoldDB" id="X1VFH2"/>
<accession>X1VFH2</accession>